<accession>A0AB39RZ87</accession>
<name>A0AB39RZ87_9ACTN</name>
<sequence length="87" mass="9024">MYRAVKGFCRHGTEGRGAGVGHVFESEDGGTTWTDISANLPDVPANSGVVTANGGLAVATGLGVVYWAPGRTTWQRWAGSRLSPCSS</sequence>
<reference evidence="1" key="1">
    <citation type="submission" date="2024-07" db="EMBL/GenBank/DDBJ databases">
        <authorList>
            <person name="Yu S.T."/>
        </authorList>
    </citation>
    <scope>NUCLEOTIDE SEQUENCE</scope>
    <source>
        <strain evidence="1">R41</strain>
    </source>
</reference>
<dbReference type="AlphaFoldDB" id="A0AB39RZ87"/>
<dbReference type="Gene3D" id="2.130.10.10">
    <property type="entry name" value="YVTN repeat-like/Quinoprotein amine dehydrogenase"/>
    <property type="match status" value="1"/>
</dbReference>
<dbReference type="EMBL" id="CP163443">
    <property type="protein sequence ID" value="XDQ59318.1"/>
    <property type="molecule type" value="Genomic_DNA"/>
</dbReference>
<organism evidence="1">
    <name type="scientific">Streptomyces sp. R41</name>
    <dbReference type="NCBI Taxonomy" id="3238632"/>
    <lineage>
        <taxon>Bacteria</taxon>
        <taxon>Bacillati</taxon>
        <taxon>Actinomycetota</taxon>
        <taxon>Actinomycetes</taxon>
        <taxon>Kitasatosporales</taxon>
        <taxon>Streptomycetaceae</taxon>
        <taxon>Streptomyces</taxon>
    </lineage>
</organism>
<protein>
    <recommendedName>
        <fullName evidence="2">Glycosyl hydrolase</fullName>
    </recommendedName>
</protein>
<dbReference type="SUPFAM" id="SSF110296">
    <property type="entry name" value="Oligoxyloglucan reducing end-specific cellobiohydrolase"/>
    <property type="match status" value="1"/>
</dbReference>
<evidence type="ECO:0008006" key="2">
    <source>
        <dbReference type="Google" id="ProtNLM"/>
    </source>
</evidence>
<dbReference type="InterPro" id="IPR015943">
    <property type="entry name" value="WD40/YVTN_repeat-like_dom_sf"/>
</dbReference>
<gene>
    <name evidence="1" type="ORF">AB5J53_47085</name>
</gene>
<dbReference type="RefSeq" id="WP_369252967.1">
    <property type="nucleotide sequence ID" value="NZ_CP163443.1"/>
</dbReference>
<proteinExistence type="predicted"/>
<evidence type="ECO:0000313" key="1">
    <source>
        <dbReference type="EMBL" id="XDQ59318.1"/>
    </source>
</evidence>